<keyword evidence="2" id="KW-0547">Nucleotide-binding</keyword>
<evidence type="ECO:0000256" key="3">
    <source>
        <dbReference type="ARBA" id="ARBA00022840"/>
    </source>
</evidence>
<feature type="compositionally biased region" description="Low complexity" evidence="7">
    <location>
        <begin position="163"/>
        <end position="217"/>
    </location>
</feature>
<protein>
    <recommendedName>
        <fullName evidence="8">Kinesin motor domain-containing protein</fullName>
    </recommendedName>
</protein>
<dbReference type="PROSITE" id="PS50067">
    <property type="entry name" value="KINESIN_MOTOR_2"/>
    <property type="match status" value="1"/>
</dbReference>
<feature type="compositionally biased region" description="Low complexity" evidence="7">
    <location>
        <begin position="228"/>
        <end position="244"/>
    </location>
</feature>
<feature type="compositionally biased region" description="Low complexity" evidence="7">
    <location>
        <begin position="124"/>
        <end position="136"/>
    </location>
</feature>
<name>A0ABQ7JZJ4_9FUNG</name>
<dbReference type="InterPro" id="IPR031852">
    <property type="entry name" value="Vik1/Cik1_MT-bd"/>
</dbReference>
<evidence type="ECO:0000256" key="1">
    <source>
        <dbReference type="ARBA" id="ARBA00022701"/>
    </source>
</evidence>
<evidence type="ECO:0000256" key="5">
    <source>
        <dbReference type="PROSITE-ProRule" id="PRU00283"/>
    </source>
</evidence>
<evidence type="ECO:0000256" key="7">
    <source>
        <dbReference type="SAM" id="MobiDB-lite"/>
    </source>
</evidence>
<keyword evidence="6" id="KW-0175">Coiled coil</keyword>
<gene>
    <name evidence="9" type="ORF">BGZ96_008885</name>
</gene>
<keyword evidence="10" id="KW-1185">Reference proteome</keyword>
<dbReference type="InterPro" id="IPR036961">
    <property type="entry name" value="Kinesin_motor_dom_sf"/>
</dbReference>
<dbReference type="SUPFAM" id="SSF52540">
    <property type="entry name" value="P-loop containing nucleoside triphosphate hydrolases"/>
    <property type="match status" value="1"/>
</dbReference>
<evidence type="ECO:0000313" key="10">
    <source>
        <dbReference type="Proteomes" id="UP001194696"/>
    </source>
</evidence>
<keyword evidence="4" id="KW-0505">Motor protein</keyword>
<feature type="region of interest" description="Disordered" evidence="7">
    <location>
        <begin position="639"/>
        <end position="659"/>
    </location>
</feature>
<evidence type="ECO:0000256" key="6">
    <source>
        <dbReference type="SAM" id="Coils"/>
    </source>
</evidence>
<accession>A0ABQ7JZJ4</accession>
<dbReference type="InterPro" id="IPR001752">
    <property type="entry name" value="Kinesin_motor_dom"/>
</dbReference>
<evidence type="ECO:0000256" key="4">
    <source>
        <dbReference type="ARBA" id="ARBA00023175"/>
    </source>
</evidence>
<evidence type="ECO:0000313" key="9">
    <source>
        <dbReference type="EMBL" id="KAG0287167.1"/>
    </source>
</evidence>
<dbReference type="InterPro" id="IPR027640">
    <property type="entry name" value="Kinesin-like_fam"/>
</dbReference>
<dbReference type="PANTHER" id="PTHR47972">
    <property type="entry name" value="KINESIN-LIKE PROTEIN KLP-3"/>
    <property type="match status" value="1"/>
</dbReference>
<dbReference type="Pfam" id="PF00225">
    <property type="entry name" value="Kinesin"/>
    <property type="match status" value="1"/>
</dbReference>
<keyword evidence="3" id="KW-0067">ATP-binding</keyword>
<feature type="coiled-coil region" evidence="6">
    <location>
        <begin position="373"/>
        <end position="414"/>
    </location>
</feature>
<organism evidence="9 10">
    <name type="scientific">Linnemannia gamsii</name>
    <dbReference type="NCBI Taxonomy" id="64522"/>
    <lineage>
        <taxon>Eukaryota</taxon>
        <taxon>Fungi</taxon>
        <taxon>Fungi incertae sedis</taxon>
        <taxon>Mucoromycota</taxon>
        <taxon>Mortierellomycotina</taxon>
        <taxon>Mortierellomycetes</taxon>
        <taxon>Mortierellales</taxon>
        <taxon>Mortierellaceae</taxon>
        <taxon>Linnemannia</taxon>
    </lineage>
</organism>
<comment type="caution">
    <text evidence="9">The sequence shown here is derived from an EMBL/GenBank/DDBJ whole genome shotgun (WGS) entry which is preliminary data.</text>
</comment>
<comment type="caution">
    <text evidence="5">Lacks conserved residue(s) required for the propagation of feature annotation.</text>
</comment>
<sequence length="687" mass="73892">MEQLNRSLSKLKPPSTIVRSNSSSTLSTALAVAAAAMNENENYSAMTFFGNRSIGATTTGAGTGNGKNSDSKKDHTLTLEMLEPLPPKTVAGVKRKAECEAPSRPSQVAAVGAAGPSKRPASNARGTTATTAGVARKPVGLTAGTQRHQQPPPAKPAGRAPLQTQTRQTGRATPAARPTTAKAPLTSGKTGPTAAAGRATRTTTPPVPTGGRPRAVPSARSKAGPSQPVVTRATTRSRSTTPATGTLPAQPRGAGKAVEVSVDVELPAKKKRAAWDTKGRLQDMEEVTGALYDMLNKSTGNITEMTQSLESNANKISELESFRIGLENKVVDKDIENSDILQKMSTVEQEIFMLNRKHLDNTKAMQAKQEMEVDQQKSIQARLQQELDMTESNLRIANNQLEQQIQESANLRTTISTQSSNCLAFETDNRALKLKIERTEGTAAKRAVTIEELERQLSDSETQARKLQQKVKDEEASRRKLSNAIMDLKGHIRVFCRVRPYGPTDDAVALINYPDLEGREIVLTPANGPKCPFTFDKVFSATSSQEEVFDDISHMLPSIMNGVSGVNMTELKSAVMIGSLLRTAQRRQASIRTSLKDNYHSGHSVFTIRVTGVNSGTGKTREGVLNFVDLVASDATSEAAKKDSGFKDSDKKGPEVDRSLKGVEDVIHALSLNKDSQAPYLGSKVQI</sequence>
<dbReference type="EMBL" id="JAAAIM010000514">
    <property type="protein sequence ID" value="KAG0287167.1"/>
    <property type="molecule type" value="Genomic_DNA"/>
</dbReference>
<keyword evidence="1" id="KW-0493">Microtubule</keyword>
<dbReference type="Pfam" id="PF16796">
    <property type="entry name" value="Microtub_bd"/>
    <property type="match status" value="1"/>
</dbReference>
<dbReference type="Proteomes" id="UP001194696">
    <property type="component" value="Unassembled WGS sequence"/>
</dbReference>
<feature type="region of interest" description="Disordered" evidence="7">
    <location>
        <begin position="1"/>
        <end position="24"/>
    </location>
</feature>
<comment type="similarity">
    <text evidence="5">Belongs to the TRAFAC class myosin-kinesin ATPase superfamily. Kinesin family.</text>
</comment>
<dbReference type="Gene3D" id="3.40.850.10">
    <property type="entry name" value="Kinesin motor domain"/>
    <property type="match status" value="2"/>
</dbReference>
<reference evidence="9 10" key="1">
    <citation type="journal article" date="2020" name="Fungal Divers.">
        <title>Resolving the Mortierellaceae phylogeny through synthesis of multi-gene phylogenetics and phylogenomics.</title>
        <authorList>
            <person name="Vandepol N."/>
            <person name="Liber J."/>
            <person name="Desiro A."/>
            <person name="Na H."/>
            <person name="Kennedy M."/>
            <person name="Barry K."/>
            <person name="Grigoriev I.V."/>
            <person name="Miller A.N."/>
            <person name="O'Donnell K."/>
            <person name="Stajich J.E."/>
            <person name="Bonito G."/>
        </authorList>
    </citation>
    <scope>NUCLEOTIDE SEQUENCE [LARGE SCALE GENOMIC DNA]</scope>
    <source>
        <strain evidence="9 10">AD045</strain>
    </source>
</reference>
<evidence type="ECO:0000256" key="2">
    <source>
        <dbReference type="ARBA" id="ARBA00022741"/>
    </source>
</evidence>
<proteinExistence type="inferred from homology"/>
<evidence type="ECO:0000259" key="8">
    <source>
        <dbReference type="PROSITE" id="PS50067"/>
    </source>
</evidence>
<dbReference type="InterPro" id="IPR027417">
    <property type="entry name" value="P-loop_NTPase"/>
</dbReference>
<dbReference type="PANTHER" id="PTHR47972:SF45">
    <property type="entry name" value="PROTEIN CLARET SEGREGATIONAL"/>
    <property type="match status" value="1"/>
</dbReference>
<feature type="domain" description="Kinesin motor" evidence="8">
    <location>
        <begin position="491"/>
        <end position="562"/>
    </location>
</feature>
<dbReference type="SMART" id="SM00129">
    <property type="entry name" value="KISc"/>
    <property type="match status" value="1"/>
</dbReference>
<feature type="coiled-coil region" evidence="6">
    <location>
        <begin position="450"/>
        <end position="484"/>
    </location>
</feature>
<feature type="region of interest" description="Disordered" evidence="7">
    <location>
        <begin position="89"/>
        <end position="258"/>
    </location>
</feature>